<dbReference type="EMBL" id="CAUYUJ010014336">
    <property type="protein sequence ID" value="CAK0839945.1"/>
    <property type="molecule type" value="Genomic_DNA"/>
</dbReference>
<evidence type="ECO:0008006" key="4">
    <source>
        <dbReference type="Google" id="ProtNLM"/>
    </source>
</evidence>
<organism evidence="2 3">
    <name type="scientific">Prorocentrum cordatum</name>
    <dbReference type="NCBI Taxonomy" id="2364126"/>
    <lineage>
        <taxon>Eukaryota</taxon>
        <taxon>Sar</taxon>
        <taxon>Alveolata</taxon>
        <taxon>Dinophyceae</taxon>
        <taxon>Prorocentrales</taxon>
        <taxon>Prorocentraceae</taxon>
        <taxon>Prorocentrum</taxon>
    </lineage>
</organism>
<dbReference type="SUPFAM" id="SSF52540">
    <property type="entry name" value="P-loop containing nucleoside triphosphate hydrolases"/>
    <property type="match status" value="1"/>
</dbReference>
<reference evidence="2" key="1">
    <citation type="submission" date="2023-10" db="EMBL/GenBank/DDBJ databases">
        <authorList>
            <person name="Chen Y."/>
            <person name="Shah S."/>
            <person name="Dougan E. K."/>
            <person name="Thang M."/>
            <person name="Chan C."/>
        </authorList>
    </citation>
    <scope>NUCLEOTIDE SEQUENCE [LARGE SCALE GENOMIC DNA]</scope>
</reference>
<evidence type="ECO:0000313" key="2">
    <source>
        <dbReference type="EMBL" id="CAK0839945.1"/>
    </source>
</evidence>
<comment type="caution">
    <text evidence="2">The sequence shown here is derived from an EMBL/GenBank/DDBJ whole genome shotgun (WGS) entry which is preliminary data.</text>
</comment>
<protein>
    <recommendedName>
        <fullName evidence="4">Sulfotransferase</fullName>
    </recommendedName>
</protein>
<dbReference type="Proteomes" id="UP001189429">
    <property type="component" value="Unassembled WGS sequence"/>
</dbReference>
<dbReference type="InterPro" id="IPR027417">
    <property type="entry name" value="P-loop_NTPase"/>
</dbReference>
<feature type="chain" id="PRO_5047120716" description="Sulfotransferase" evidence="1">
    <location>
        <begin position="23"/>
        <end position="296"/>
    </location>
</feature>
<gene>
    <name evidence="2" type="ORF">PCOR1329_LOCUS35499</name>
</gene>
<keyword evidence="3" id="KW-1185">Reference proteome</keyword>
<accession>A0ABN9T4T0</accession>
<proteinExistence type="predicted"/>
<keyword evidence="1" id="KW-0732">Signal</keyword>
<evidence type="ECO:0000256" key="1">
    <source>
        <dbReference type="SAM" id="SignalP"/>
    </source>
</evidence>
<name>A0ABN9T4T0_9DINO</name>
<feature type="signal peptide" evidence="1">
    <location>
        <begin position="1"/>
        <end position="22"/>
    </location>
</feature>
<dbReference type="Gene3D" id="3.40.50.300">
    <property type="entry name" value="P-loop containing nucleotide triphosphate hydrolases"/>
    <property type="match status" value="1"/>
</dbReference>
<evidence type="ECO:0000313" key="3">
    <source>
        <dbReference type="Proteomes" id="UP001189429"/>
    </source>
</evidence>
<sequence length="296" mass="33745">MVVTRAIVCVIFTAIATDLASGLSFVSQPELDDVALEEFYIKADSHRECADIERGGPDWYDEDSHVEDWRHLVSVCHQNRENMTWRANSSRVQFVHVGKCGGSSIGQAIRELVPYDEIHLRKVQNCEVTEQRKWVVSVRDPVDRAISAFNWGFPGDTLPMMAIYKCFKTVNEFAEALQDESWCGVSARRAINKPILSEHLGKGFQYYFDEDLECVLAQELYLIRTETLMQDLTDVFGRLGWKLPATVYHIHGEYPFRNETYLSAKGKQLLANALKADYEVLRRLEGAARNGRPGAY</sequence>